<dbReference type="Gene3D" id="3.30.450.90">
    <property type="match status" value="1"/>
</dbReference>
<comment type="caution">
    <text evidence="5">The sequence shown here is derived from an EMBL/GenBank/DDBJ whole genome shotgun (WGS) entry which is preliminary data.</text>
</comment>
<keyword evidence="6" id="KW-1185">Reference proteome</keyword>
<sequence length="486" mass="53554">MFISQQDQDAHVREAQLMYGSPQRSKAGQMMTVLELDRPSGAQDAPVSRMMVAIFLQALQERASDVHIEALEKSVRVRLRIDGLMHEVATLPLESHGPLMSRLKVLGKMDIAEKRLPQDGRFFLKRGNCTMDVRVATMPALFGEKAVCRILDKDCARFSLDGLGFTERSLEVYSSMIRQPHGLVLITGPTGSGKSTTLYATMQAVQGPEKNVVTIEDPIEYVLEGITQMQINPKAGLTFANGLRSLVRQDPDIIMVGEIRDAETAEIAVRAATTGHLVFSTLHTNDALGAIGRLGDMGIPLYLLASALVGVVSQRLVRQICPHCKMAYCPAPLEVDRLLLGVSPEEEIRLYRGAGCALCRERGYLGRVAVTEVVAINGKMRRMIAEHADMYQLFQQARRDGMVTLYEDGLRKVREGWTTLQEIMRVVFCEETEWQIKDGETKLMGHERFAGGEAAGQNQFAGGEVAGQNRFVGSEVAGQNRFAAGS</sequence>
<feature type="domain" description="Bacterial type II secretion system protein E" evidence="4">
    <location>
        <begin position="247"/>
        <end position="261"/>
    </location>
</feature>
<dbReference type="InterPro" id="IPR027417">
    <property type="entry name" value="P-loop_NTPase"/>
</dbReference>
<dbReference type="Gene3D" id="3.40.50.300">
    <property type="entry name" value="P-loop containing nucleotide triphosphate hydrolases"/>
    <property type="match status" value="1"/>
</dbReference>
<dbReference type="EMBL" id="SLXT01000005">
    <property type="protein sequence ID" value="TCP67146.1"/>
    <property type="molecule type" value="Genomic_DNA"/>
</dbReference>
<dbReference type="InterPro" id="IPR003593">
    <property type="entry name" value="AAA+_ATPase"/>
</dbReference>
<dbReference type="SMART" id="SM00382">
    <property type="entry name" value="AAA"/>
    <property type="match status" value="1"/>
</dbReference>
<comment type="similarity">
    <text evidence="1">Belongs to the GSP E family.</text>
</comment>
<reference evidence="5 6" key="1">
    <citation type="submission" date="2019-03" db="EMBL/GenBank/DDBJ databases">
        <title>Genomic Encyclopedia of Type Strains, Phase IV (KMG-IV): sequencing the most valuable type-strain genomes for metagenomic binning, comparative biology and taxonomic classification.</title>
        <authorList>
            <person name="Goeker M."/>
        </authorList>
    </citation>
    <scope>NUCLEOTIDE SEQUENCE [LARGE SCALE GENOMIC DNA]</scope>
    <source>
        <strain evidence="5 6">DSM 11170</strain>
    </source>
</reference>
<evidence type="ECO:0000313" key="5">
    <source>
        <dbReference type="EMBL" id="TCP67146.1"/>
    </source>
</evidence>
<name>A0A4V2SXQ2_9FIRM</name>
<gene>
    <name evidence="5" type="ORF">EDD73_10541</name>
</gene>
<dbReference type="SUPFAM" id="SSF52540">
    <property type="entry name" value="P-loop containing nucleoside triphosphate hydrolases"/>
    <property type="match status" value="1"/>
</dbReference>
<dbReference type="PANTHER" id="PTHR30258:SF2">
    <property type="entry name" value="COMG OPERON PROTEIN 1"/>
    <property type="match status" value="1"/>
</dbReference>
<dbReference type="InterPro" id="IPR001482">
    <property type="entry name" value="T2SS/T4SS_dom"/>
</dbReference>
<evidence type="ECO:0000256" key="3">
    <source>
        <dbReference type="ARBA" id="ARBA00022840"/>
    </source>
</evidence>
<evidence type="ECO:0000313" key="6">
    <source>
        <dbReference type="Proteomes" id="UP000294813"/>
    </source>
</evidence>
<dbReference type="RefSeq" id="WP_131918395.1">
    <property type="nucleotide sequence ID" value="NZ_JAOQNU010000005.1"/>
</dbReference>
<protein>
    <submittedName>
        <fullName evidence="5">Type IV pilus assembly protein PilB</fullName>
    </submittedName>
</protein>
<dbReference type="GO" id="GO:0016887">
    <property type="term" value="F:ATP hydrolysis activity"/>
    <property type="evidence" value="ECO:0007669"/>
    <property type="project" value="TreeGrafter"/>
</dbReference>
<dbReference type="OrthoDB" id="9808272at2"/>
<dbReference type="Pfam" id="PF00437">
    <property type="entry name" value="T2SSE"/>
    <property type="match status" value="1"/>
</dbReference>
<dbReference type="AlphaFoldDB" id="A0A4V2SXQ2"/>
<dbReference type="Proteomes" id="UP000294813">
    <property type="component" value="Unassembled WGS sequence"/>
</dbReference>
<dbReference type="GO" id="GO:0005524">
    <property type="term" value="F:ATP binding"/>
    <property type="evidence" value="ECO:0007669"/>
    <property type="project" value="UniProtKB-KW"/>
</dbReference>
<proteinExistence type="inferred from homology"/>
<evidence type="ECO:0000259" key="4">
    <source>
        <dbReference type="PROSITE" id="PS00662"/>
    </source>
</evidence>
<organism evidence="5 6">
    <name type="scientific">Heliophilum fasciatum</name>
    <dbReference type="NCBI Taxonomy" id="35700"/>
    <lineage>
        <taxon>Bacteria</taxon>
        <taxon>Bacillati</taxon>
        <taxon>Bacillota</taxon>
        <taxon>Clostridia</taxon>
        <taxon>Eubacteriales</taxon>
        <taxon>Heliobacteriaceae</taxon>
        <taxon>Heliophilum</taxon>
    </lineage>
</organism>
<keyword evidence="2" id="KW-0547">Nucleotide-binding</keyword>
<dbReference type="PROSITE" id="PS00662">
    <property type="entry name" value="T2SP_E"/>
    <property type="match status" value="1"/>
</dbReference>
<accession>A0A4V2SXQ2</accession>
<evidence type="ECO:0000256" key="2">
    <source>
        <dbReference type="ARBA" id="ARBA00022741"/>
    </source>
</evidence>
<evidence type="ECO:0000256" key="1">
    <source>
        <dbReference type="ARBA" id="ARBA00006611"/>
    </source>
</evidence>
<dbReference type="FunFam" id="3.40.50.300:FF:000398">
    <property type="entry name" value="Type IV pilus assembly ATPase PilB"/>
    <property type="match status" value="1"/>
</dbReference>
<dbReference type="GO" id="GO:0005886">
    <property type="term" value="C:plasma membrane"/>
    <property type="evidence" value="ECO:0007669"/>
    <property type="project" value="TreeGrafter"/>
</dbReference>
<dbReference type="CDD" id="cd01129">
    <property type="entry name" value="PulE-GspE-like"/>
    <property type="match status" value="1"/>
</dbReference>
<keyword evidence="3" id="KW-0067">ATP-binding</keyword>
<dbReference type="PANTHER" id="PTHR30258">
    <property type="entry name" value="TYPE II SECRETION SYSTEM PROTEIN GSPE-RELATED"/>
    <property type="match status" value="1"/>
</dbReference>